<dbReference type="EMBL" id="JH604633">
    <property type="protein sequence ID" value="EHY66482.1"/>
    <property type="molecule type" value="Genomic_DNA"/>
</dbReference>
<dbReference type="InterPro" id="IPR035892">
    <property type="entry name" value="C2_domain_sf"/>
</dbReference>
<reference evidence="3" key="1">
    <citation type="submission" date="2011-03" db="EMBL/GenBank/DDBJ databases">
        <title>The Genome Sequence of Nematocida sp1 strain ERTm2.</title>
        <authorList>
            <consortium name="The Broad Institute Genome Sequencing Platform"/>
            <consortium name="The Broad Institute Genome Sequencing Center for Infectious Disease"/>
            <person name="Cuomo C."/>
            <person name="Troemel E."/>
            <person name="Young S.K."/>
            <person name="Zeng Q."/>
            <person name="Gargeya S."/>
            <person name="Fitzgerald M."/>
            <person name="Haas B."/>
            <person name="Abouelleil A."/>
            <person name="Alvarado L."/>
            <person name="Arachchi H.M."/>
            <person name="Berlin A."/>
            <person name="Brown A."/>
            <person name="Chapman S.B."/>
            <person name="Chen Z."/>
            <person name="Dunbar C."/>
            <person name="Freedman E."/>
            <person name="Gearin G."/>
            <person name="Gellesch M."/>
            <person name="Goldberg J."/>
            <person name="Griggs A."/>
            <person name="Gujja S."/>
            <person name="Heilman E.R."/>
            <person name="Heiman D."/>
            <person name="Howarth C."/>
            <person name="Larson L."/>
            <person name="Lui A."/>
            <person name="MacDonald P.J.P."/>
            <person name="Mehta T."/>
            <person name="Montmayeur A."/>
            <person name="Murphy C."/>
            <person name="Neiman D."/>
            <person name="Pearson M."/>
            <person name="Priest M."/>
            <person name="Roberts A."/>
            <person name="Saif S."/>
            <person name="Shea T."/>
            <person name="Shenoy N."/>
            <person name="Sisk P."/>
            <person name="Stolte C."/>
            <person name="Sykes S."/>
            <person name="White J."/>
            <person name="Yandava C."/>
            <person name="Wortman J."/>
            <person name="Nusbaum C."/>
            <person name="Birren B."/>
        </authorList>
    </citation>
    <scope>NUCLEOTIDE SEQUENCE</scope>
    <source>
        <strain evidence="3">ERTm2</strain>
    </source>
</reference>
<dbReference type="CDD" id="cd00030">
    <property type="entry name" value="C2"/>
    <property type="match status" value="2"/>
</dbReference>
<accession>H8Z951</accession>
<feature type="compositionally biased region" description="Basic and acidic residues" evidence="1">
    <location>
        <begin position="502"/>
        <end position="520"/>
    </location>
</feature>
<feature type="domain" description="C2" evidence="2">
    <location>
        <begin position="628"/>
        <end position="749"/>
    </location>
</feature>
<dbReference type="AlphaFoldDB" id="H8Z951"/>
<dbReference type="SMART" id="SM00239">
    <property type="entry name" value="C2"/>
    <property type="match status" value="2"/>
</dbReference>
<dbReference type="Pfam" id="PF00168">
    <property type="entry name" value="C2"/>
    <property type="match status" value="2"/>
</dbReference>
<evidence type="ECO:0000256" key="1">
    <source>
        <dbReference type="SAM" id="MobiDB-lite"/>
    </source>
</evidence>
<feature type="region of interest" description="Disordered" evidence="1">
    <location>
        <begin position="262"/>
        <end position="300"/>
    </location>
</feature>
<evidence type="ECO:0000313" key="3">
    <source>
        <dbReference type="EMBL" id="EHY66482.1"/>
    </source>
</evidence>
<evidence type="ECO:0000259" key="2">
    <source>
        <dbReference type="PROSITE" id="PS50004"/>
    </source>
</evidence>
<dbReference type="InterPro" id="IPR052455">
    <property type="entry name" value="Tricalbin_domain"/>
</dbReference>
<sequence>MPVTLKNMSFRGSMRIKLNFTYDASVIEGVEFSFLKQPIIEFNIVPLKMLDIMDVPGLGTAIKKVIELGIAKEMLYPKRISVALKPKSKYYVGAISVHIHRVCTKIKKDWLLSVGLNGRKGQFVTEITGEDTNYVAYLPIKNIDDLIYILSKEKRKKGPASTATLSIERICMQSRMQGIFPFSNRQGYIDASFLYHPKIDVDNNLSEETPKSAIVTVKLAQLIDMVDVMGMPYKSLTVRATVYMRQKRTKNKDPAYMSATELMPEENDAVSPGFSVTNESSTDSDEELKKNPDKKTPENEELGVFTTSTARNITSPAFDEKFVFFTRDTKRTIISIEALEKKRVIGSFSVNIRRGISISYGTFDFWHMPAGRAKLLFSAEYSCMTKIKMQKYTHIRVVKVNSIETEGVFSGYLVTSGRVVPVEPFFSHCTGEYSGLTLVPLLSTEEITKYVAYMKDEVYGGCDVISGESYIGDSRIDMDVVDYALYNHEKPHVPAEAEAYSNEERQETAEPSKEEDKEMEASSIQHVHSGDSSGLNEDQDTPHMKSLFVQMRVVVCRVNHPIFLEFSKGDVVVDRSVSSSGKKLHGEFFFFSSDVTISVFTVKEGFLIGKFHLCKPSGRHEIKLTHGQLFVIDVNNRYYKGPSLLPIQAGTLSVTILDMKIAELQEPNVYSSIFIEIVVGDKSKITKPSEEIMLPKFNETFEFPVFTPLDRVEIKVYGWTLLKEKKFLGETELPSKAIPLGTSSFAADIPAMSIDSTAAIYKLNANMILYENGRV</sequence>
<proteinExistence type="predicted"/>
<dbReference type="PROSITE" id="PS50004">
    <property type="entry name" value="C2"/>
    <property type="match status" value="1"/>
</dbReference>
<feature type="region of interest" description="Disordered" evidence="1">
    <location>
        <begin position="494"/>
        <end position="538"/>
    </location>
</feature>
<organism evidence="3">
    <name type="scientific">Nematocida ausubeli (strain ATCC PRA-371 / ERTm2)</name>
    <name type="common">Nematode killer fungus</name>
    <dbReference type="NCBI Taxonomy" id="1913371"/>
    <lineage>
        <taxon>Eukaryota</taxon>
        <taxon>Fungi</taxon>
        <taxon>Fungi incertae sedis</taxon>
        <taxon>Microsporidia</taxon>
        <taxon>Nematocida</taxon>
    </lineage>
</organism>
<dbReference type="SUPFAM" id="SSF49562">
    <property type="entry name" value="C2 domain (Calcium/lipid-binding domain, CaLB)"/>
    <property type="match status" value="1"/>
</dbReference>
<dbReference type="Gene3D" id="2.60.40.150">
    <property type="entry name" value="C2 domain"/>
    <property type="match status" value="1"/>
</dbReference>
<dbReference type="HOGENOM" id="CLU_011052_0_0_1"/>
<dbReference type="PANTHER" id="PTHR46980">
    <property type="entry name" value="TRICALBIN-1-RELATED"/>
    <property type="match status" value="1"/>
</dbReference>
<feature type="compositionally biased region" description="Basic and acidic residues" evidence="1">
    <location>
        <begin position="287"/>
        <end position="298"/>
    </location>
</feature>
<protein>
    <recommendedName>
        <fullName evidence="2">C2 domain-containing protein</fullName>
    </recommendedName>
</protein>
<gene>
    <name evidence="3" type="ORF">NERG_00122</name>
</gene>
<dbReference type="PANTHER" id="PTHR46980:SF2">
    <property type="entry name" value="TRICALBIN-1-RELATED"/>
    <property type="match status" value="1"/>
</dbReference>
<dbReference type="Proteomes" id="UP000005622">
    <property type="component" value="Unassembled WGS sequence"/>
</dbReference>
<dbReference type="STRING" id="944018.H8Z951"/>
<dbReference type="InterPro" id="IPR000008">
    <property type="entry name" value="C2_dom"/>
</dbReference>
<name>H8Z951_NEMA1</name>
<feature type="compositionally biased region" description="Polar residues" evidence="1">
    <location>
        <begin position="522"/>
        <end position="536"/>
    </location>
</feature>